<dbReference type="InterPro" id="IPR049551">
    <property type="entry name" value="PKS_DH_C"/>
</dbReference>
<dbReference type="GO" id="GO:0008168">
    <property type="term" value="F:methyltransferase activity"/>
    <property type="evidence" value="ECO:0007669"/>
    <property type="project" value="UniProtKB-KW"/>
</dbReference>
<dbReference type="Pfam" id="PF00698">
    <property type="entry name" value="Acyl_transf_1"/>
    <property type="match status" value="1"/>
</dbReference>
<feature type="region of interest" description="Disordered" evidence="10">
    <location>
        <begin position="2472"/>
        <end position="2498"/>
    </location>
</feature>
<dbReference type="PROSITE" id="PS52019">
    <property type="entry name" value="PKS_MFAS_DH"/>
    <property type="match status" value="1"/>
</dbReference>
<evidence type="ECO:0000256" key="3">
    <source>
        <dbReference type="ARBA" id="ARBA00022603"/>
    </source>
</evidence>
<evidence type="ECO:0000256" key="2">
    <source>
        <dbReference type="ARBA" id="ARBA00022553"/>
    </source>
</evidence>
<dbReference type="InterPro" id="IPR016035">
    <property type="entry name" value="Acyl_Trfase/lysoPLipase"/>
</dbReference>
<evidence type="ECO:0000256" key="1">
    <source>
        <dbReference type="ARBA" id="ARBA00022450"/>
    </source>
</evidence>
<dbReference type="GO" id="GO:0016491">
    <property type="term" value="F:oxidoreductase activity"/>
    <property type="evidence" value="ECO:0007669"/>
    <property type="project" value="UniProtKB-KW"/>
</dbReference>
<dbReference type="SMART" id="SM00825">
    <property type="entry name" value="PKS_KS"/>
    <property type="match status" value="1"/>
</dbReference>
<feature type="active site" description="Proton donor; for dehydratase activity" evidence="9">
    <location>
        <position position="1222"/>
    </location>
</feature>
<evidence type="ECO:0000256" key="10">
    <source>
        <dbReference type="SAM" id="MobiDB-lite"/>
    </source>
</evidence>
<dbReference type="InterPro" id="IPR016036">
    <property type="entry name" value="Malonyl_transacylase_ACP-bd"/>
</dbReference>
<dbReference type="SUPFAM" id="SSF51735">
    <property type="entry name" value="NAD(P)-binding Rossmann-fold domains"/>
    <property type="match status" value="2"/>
</dbReference>
<evidence type="ECO:0000259" key="13">
    <source>
        <dbReference type="PROSITE" id="PS52019"/>
    </source>
</evidence>
<dbReference type="InterPro" id="IPR036291">
    <property type="entry name" value="NAD(P)-bd_dom_sf"/>
</dbReference>
<dbReference type="InterPro" id="IPR006162">
    <property type="entry name" value="Ppantetheine_attach_site"/>
</dbReference>
<dbReference type="Pfam" id="PF08242">
    <property type="entry name" value="Methyltransf_12"/>
    <property type="match status" value="1"/>
</dbReference>
<dbReference type="GO" id="GO:1901336">
    <property type="term" value="P:lactone biosynthetic process"/>
    <property type="evidence" value="ECO:0007669"/>
    <property type="project" value="UniProtKB-ARBA"/>
</dbReference>
<feature type="region of interest" description="C-terminal hotdog fold" evidence="9">
    <location>
        <begin position="1155"/>
        <end position="1306"/>
    </location>
</feature>
<dbReference type="InterPro" id="IPR016039">
    <property type="entry name" value="Thiolase-like"/>
</dbReference>
<dbReference type="CDD" id="cd05195">
    <property type="entry name" value="enoyl_red"/>
    <property type="match status" value="1"/>
</dbReference>
<feature type="domain" description="Ketosynthase family 3 (KS3)" evidence="12">
    <location>
        <begin position="45"/>
        <end position="464"/>
    </location>
</feature>
<dbReference type="GO" id="GO:0004315">
    <property type="term" value="F:3-oxoacyl-[acyl-carrier-protein] synthase activity"/>
    <property type="evidence" value="ECO:0007669"/>
    <property type="project" value="InterPro"/>
</dbReference>
<dbReference type="SMART" id="SM00829">
    <property type="entry name" value="PKS_ER"/>
    <property type="match status" value="1"/>
</dbReference>
<dbReference type="InterPro" id="IPR001227">
    <property type="entry name" value="Ac_transferase_dom_sf"/>
</dbReference>
<keyword evidence="7" id="KW-0511">Multifunctional enzyme</keyword>
<dbReference type="InterPro" id="IPR042104">
    <property type="entry name" value="PKS_dehydratase_sf"/>
</dbReference>
<dbReference type="STRING" id="1229662.W3XF19"/>
<feature type="region of interest" description="N-terminal hotdog fold" evidence="9">
    <location>
        <begin position="1015"/>
        <end position="1141"/>
    </location>
</feature>
<dbReference type="InterPro" id="IPR020806">
    <property type="entry name" value="PKS_PP-bd"/>
</dbReference>
<evidence type="ECO:0000259" key="11">
    <source>
        <dbReference type="PROSITE" id="PS50075"/>
    </source>
</evidence>
<dbReference type="FunFam" id="3.40.50.720:FF:000209">
    <property type="entry name" value="Polyketide synthase Pks12"/>
    <property type="match status" value="1"/>
</dbReference>
<dbReference type="SUPFAM" id="SSF52151">
    <property type="entry name" value="FabD/lysophospholipase-like"/>
    <property type="match status" value="1"/>
</dbReference>
<dbReference type="Pfam" id="PF08659">
    <property type="entry name" value="KR"/>
    <property type="match status" value="1"/>
</dbReference>
<dbReference type="SMART" id="SM00823">
    <property type="entry name" value="PKS_PP"/>
    <property type="match status" value="1"/>
</dbReference>
<proteinExistence type="predicted"/>
<dbReference type="Pfam" id="PF13602">
    <property type="entry name" value="ADH_zinc_N_2"/>
    <property type="match status" value="1"/>
</dbReference>
<evidence type="ECO:0000313" key="15">
    <source>
        <dbReference type="Proteomes" id="UP000030651"/>
    </source>
</evidence>
<dbReference type="SMART" id="SM00826">
    <property type="entry name" value="PKS_DH"/>
    <property type="match status" value="1"/>
</dbReference>
<keyword evidence="8" id="KW-0012">Acyltransferase</keyword>
<dbReference type="CDD" id="cd00833">
    <property type="entry name" value="PKS"/>
    <property type="match status" value="1"/>
</dbReference>
<keyword evidence="5" id="KW-0521">NADP</keyword>
<evidence type="ECO:0000256" key="7">
    <source>
        <dbReference type="ARBA" id="ARBA00023268"/>
    </source>
</evidence>
<dbReference type="InterPro" id="IPR029063">
    <property type="entry name" value="SAM-dependent_MTases_sf"/>
</dbReference>
<feature type="domain" description="PKS/mFAS DH" evidence="13">
    <location>
        <begin position="1015"/>
        <end position="1306"/>
    </location>
</feature>
<dbReference type="InterPro" id="IPR049900">
    <property type="entry name" value="PKS_mFAS_DH"/>
</dbReference>
<evidence type="ECO:0000259" key="12">
    <source>
        <dbReference type="PROSITE" id="PS52004"/>
    </source>
</evidence>
<dbReference type="InterPro" id="IPR013968">
    <property type="entry name" value="PKS_KR"/>
</dbReference>
<dbReference type="Pfam" id="PF22621">
    <property type="entry name" value="CurL-like_PKS_C"/>
    <property type="match status" value="1"/>
</dbReference>
<dbReference type="GO" id="GO:0006633">
    <property type="term" value="P:fatty acid biosynthetic process"/>
    <property type="evidence" value="ECO:0007669"/>
    <property type="project" value="InterPro"/>
</dbReference>
<dbReference type="CDD" id="cd02440">
    <property type="entry name" value="AdoMet_MTases"/>
    <property type="match status" value="1"/>
</dbReference>
<dbReference type="Gene3D" id="3.10.129.110">
    <property type="entry name" value="Polyketide synthase dehydratase"/>
    <property type="match status" value="1"/>
</dbReference>
<dbReference type="GeneID" id="19267678"/>
<dbReference type="Pfam" id="PF00109">
    <property type="entry name" value="ketoacyl-synt"/>
    <property type="match status" value="1"/>
</dbReference>
<dbReference type="InterPro" id="IPR014031">
    <property type="entry name" value="Ketoacyl_synth_C"/>
</dbReference>
<dbReference type="GO" id="GO:0032259">
    <property type="term" value="P:methylation"/>
    <property type="evidence" value="ECO:0007669"/>
    <property type="project" value="UniProtKB-KW"/>
</dbReference>
<dbReference type="InterPro" id="IPR050091">
    <property type="entry name" value="PKS_NRPS_Biosynth_Enz"/>
</dbReference>
<keyword evidence="4" id="KW-0808">Transferase</keyword>
<dbReference type="InterPro" id="IPR036736">
    <property type="entry name" value="ACP-like_sf"/>
</dbReference>
<dbReference type="PROSITE" id="PS00606">
    <property type="entry name" value="KS3_1"/>
    <property type="match status" value="1"/>
</dbReference>
<dbReference type="Proteomes" id="UP000030651">
    <property type="component" value="Unassembled WGS sequence"/>
</dbReference>
<dbReference type="HOGENOM" id="CLU_000022_31_1_1"/>
<dbReference type="InterPro" id="IPR011032">
    <property type="entry name" value="GroES-like_sf"/>
</dbReference>
<dbReference type="RefSeq" id="XP_007829437.1">
    <property type="nucleotide sequence ID" value="XM_007831246.1"/>
</dbReference>
<dbReference type="SUPFAM" id="SSF55048">
    <property type="entry name" value="Probable ACP-binding domain of malonyl-CoA ACP transacylase"/>
    <property type="match status" value="1"/>
</dbReference>
<dbReference type="InParanoid" id="W3XF19"/>
<dbReference type="SUPFAM" id="SSF53335">
    <property type="entry name" value="S-adenosyl-L-methionine-dependent methyltransferases"/>
    <property type="match status" value="1"/>
</dbReference>
<dbReference type="InterPro" id="IPR013217">
    <property type="entry name" value="Methyltransf_12"/>
</dbReference>
<name>W3XF19_PESFW</name>
<dbReference type="eggNOG" id="KOG1202">
    <property type="taxonomic scope" value="Eukaryota"/>
</dbReference>
<dbReference type="EMBL" id="KI912110">
    <property type="protein sequence ID" value="ETS84640.1"/>
    <property type="molecule type" value="Genomic_DNA"/>
</dbReference>
<dbReference type="InterPro" id="IPR018201">
    <property type="entry name" value="Ketoacyl_synth_AS"/>
</dbReference>
<evidence type="ECO:0000256" key="5">
    <source>
        <dbReference type="ARBA" id="ARBA00022857"/>
    </source>
</evidence>
<feature type="compositionally biased region" description="Polar residues" evidence="10">
    <location>
        <begin position="488"/>
        <end position="498"/>
    </location>
</feature>
<dbReference type="PROSITE" id="PS00012">
    <property type="entry name" value="PHOSPHOPANTETHEINE"/>
    <property type="match status" value="1"/>
</dbReference>
<keyword evidence="2" id="KW-0597">Phosphoprotein</keyword>
<dbReference type="GO" id="GO:0044550">
    <property type="term" value="P:secondary metabolite biosynthetic process"/>
    <property type="evidence" value="ECO:0007669"/>
    <property type="project" value="UniProtKB-ARBA"/>
</dbReference>
<keyword evidence="15" id="KW-1185">Reference proteome</keyword>
<dbReference type="InterPro" id="IPR013154">
    <property type="entry name" value="ADH-like_N"/>
</dbReference>
<dbReference type="PROSITE" id="PS50075">
    <property type="entry name" value="CARRIER"/>
    <property type="match status" value="1"/>
</dbReference>
<dbReference type="SMART" id="SM00822">
    <property type="entry name" value="PKS_KR"/>
    <property type="match status" value="1"/>
</dbReference>
<feature type="region of interest" description="Disordered" evidence="10">
    <location>
        <begin position="485"/>
        <end position="564"/>
    </location>
</feature>
<evidence type="ECO:0000256" key="9">
    <source>
        <dbReference type="PROSITE-ProRule" id="PRU01363"/>
    </source>
</evidence>
<feature type="active site" description="Proton acceptor; for dehydratase activity" evidence="9">
    <location>
        <position position="1046"/>
    </location>
</feature>
<dbReference type="Gene3D" id="3.90.180.10">
    <property type="entry name" value="Medium-chain alcohol dehydrogenases, catalytic domain"/>
    <property type="match status" value="1"/>
</dbReference>
<evidence type="ECO:0000256" key="8">
    <source>
        <dbReference type="ARBA" id="ARBA00023315"/>
    </source>
</evidence>
<dbReference type="SMART" id="SM00827">
    <property type="entry name" value="PKS_AT"/>
    <property type="match status" value="1"/>
</dbReference>
<feature type="compositionally biased region" description="Polar residues" evidence="10">
    <location>
        <begin position="538"/>
        <end position="560"/>
    </location>
</feature>
<dbReference type="Pfam" id="PF08240">
    <property type="entry name" value="ADH_N"/>
    <property type="match status" value="1"/>
</dbReference>
<accession>W3XF19</accession>
<dbReference type="Gene3D" id="3.30.70.3290">
    <property type="match status" value="1"/>
</dbReference>
<dbReference type="InterPro" id="IPR009081">
    <property type="entry name" value="PP-bd_ACP"/>
</dbReference>
<feature type="compositionally biased region" description="Polar residues" evidence="10">
    <location>
        <begin position="18"/>
        <end position="44"/>
    </location>
</feature>
<feature type="compositionally biased region" description="Low complexity" evidence="10">
    <location>
        <begin position="502"/>
        <end position="534"/>
    </location>
</feature>
<feature type="compositionally biased region" description="Polar residues" evidence="10">
    <location>
        <begin position="2472"/>
        <end position="2485"/>
    </location>
</feature>
<sequence>MGREVLIPSHAKAFEAGSHTSRGTVPLQEETSCSPAVQENGPSQSEPVAIIGFAMRLPGGIHSSDDLWEFLSSKKSALGDVPENRFNINGFYDPAGSPGTIPVNKGYFLQDVELQQFDTNVFPIPRMELERLDPGQRQLLQVAYECLENAGVTSWRGSSIGCYIGEFGEDWADVSARETQHRGGYRCTGLGDFAFANRVSYELDLHGPSVTIKTACSSSLVGLDLACRAVQNGQCDSALVGGTSLIFSPTTYLALKDQGVLSPNGQCRSFDAAADGYARGEAVNMVLVKRLSHALRDNDPIRAIIRGTGVNIDGKTNGMLTPSPTAQAALIRHTYKAAGIKDLSQTAIVECHGTGTPVGDPIETEAIAQCFGDKGVVITSVKPNLGHSEAAAGLTSLIKCILALEHNQVLPNINFEKPNPKIPFEKCKLHVPTEVESWPKDRAERVSVNSFGIGGVNAHVILESPRQFGIEGKLNSRRLVNSEPINGVNKNGDATSGIQIDGTHTNGNHTSGTHTNGNHTNGTHTNGAHTNGTHINGAHTNGTHTDGTNVNGTHVSNIQPKINGHKHDPRSVLLFSAHDADSLDNQIDEYRKYTESHSTSLSDLAYTLAFRRERKPHRAYIVTDDASNLGAVSDKQVAEETAPRIAWVFTGQGAQWPEMGADLIDSNATFRATIRKLDEFLRTLKPPLPWTIEDELRKGKDTSRVHRAELGHPTCVALQIALVDVLRSWGIVPDFVLGHSSGETAAAYASGALTAEAAMYTATRRGISNVSSERKGSMAAVGLGKDEVEPYLLPGVDIACENSQCSVTLSGDTDGVEAVLKSLKEDKPEAFARMLRVEKAFHSHHMREYGPSYEDQLKSFVHSVEPEIPFYSSVTGKRLTGDGELAASYWRANMENPVLFNSALRSALGDETGKVLLVEIGPHPALAGPIGQILRDIGRSDIHIGTLVRGKGGLESLLHVAGKLYQHSAEFDISAICPPGTVVKDLPRYSWKQDTSHWGEPRVSRDWRFREHPPHALLGNRVTEMASQSSWRKVLALEDALWLTGHEVNGDVVFPAAGYIAMIGEALRQLSGETTYSLKNIRIASARVLEMDKPTELVTSLKPISDTSDSSPWYEFTITSSDGTGWVKNCYGQAMASVDKSLYLDASLQRTTSFPRIVGEKDWYQVLRRVGFNYTGLFEGMSSVSAATTSSEAKATVAAQAQGMAADDARCATYTLHPAVIDQCFQLFTVAACHGLRRNTSQLAVPTFIEQMVVSPSAISLDVTARINKLEESGSWTGDLVACSDAGPVLSLKGMRTSVLTKGPTEDQVPVISQLEWKPHSDFVGLENGLHPRAPRLREWPLLEELIMLCSFDHLEQVKPTEHTPEHLIKALDWMKLHTDQYQSGANVLISRDLAIQDMTQEQRLARINAIVAELSDSPDAVFSTAVYRLFKEAPALFSGEAHALHILLRDNVLSEFYDAMSFDSADAIRLMANTNPHLRVLEIGAGTGGTTARVLEALTSSFGERLYSLYSYTDISAGFMTAARERFASAAGIEYGVLDITKDPAKQGFDLGTYDLVIGANVLHATPCLNTTLRNAISLLSPGGRLFLEELCPDSMFMNYVMGFLSGWWLGADDGRVNQPWVSPERWTKELVNAGFQEPEAIVLDSAAPYHLNAGIIASRAARRSTPPMVALLCYAVDGPYVEEMQRSLAAFDVAVETCIFGEPLPACDTISLLDVQEPAIHNMSEETFETIVGYFGPHKERLFWVTQASQVNCEDPRAAMVLGLARTARNEHSRDLFTIEIGNNTTTPIAAEGITDIMRRAHNPELNPKSMDPDYEYAIDEGEILVPRLHWQTAPRAYAETNEEGSHGGKLKQLTMTTPGLLHTMMWRDAEIKSPKDDEILVETRAVGLNFRDVVLALGIVEGNPSEMGFEASGIVRAVGPGVQRFSVGDRVVFLSDGCFATHLTLQESLCVKLDDTMSFIEGATVPCVYATALMALMNTSNLRRGQSILIHAACGGVGLAAVQIAQLIGAEVYCTVGSESKRAHLLDNYGIDASHVFTSRDASFLPGVMRATNNRGVDVVLNSLSGDLLHASWKCVAEFGIMVEIGKRDFQRRAQLAMETFEANRTFVGLDLRGLSLSRPERAVQLLERSIELIRSGALKGPTISQVFPAAKIQDAYRTMQTAKHIGKIVIEMPKDLLELTQEQEDKSMLESSKPAPSFRSDRSYLLVGGLGGLGRAVATWMVEHGARNLVFLSRSAQEGPELQSFLEDLRSQGCKVLLVAGSVSSMDDVQSAVDKATAIQPVAGVINLSMVLRDAGLSEMTFSDWTTAVEPKVKGTWNLHDATASSPLDFFLLFSSQSGLIGLWGQANYAAANTFLDAFVQYRHRNGLAASVIDVGLMGDVGYVAGNQDILQSLERTGMYVLQEQHLLDAITLALKRSHPPQVSTGKNTHRSVGQVVLGLNITKPISSPTTRVSWKRDARMSIYHNLEQSAETSNSSSTPGSKPLKSLLEPGQSEDERTGIIAKALAGALANFLIKDEDSFALDRPLESLGMDSLVAMEVRNWIRQQIGVETSTFTIVQSPSLTHLGNHLRQALDNESKE</sequence>
<feature type="domain" description="Carrier" evidence="11">
    <location>
        <begin position="2500"/>
        <end position="2578"/>
    </location>
</feature>
<gene>
    <name evidence="14" type="ORF">PFICI_02665</name>
</gene>
<dbReference type="InterPro" id="IPR014030">
    <property type="entry name" value="Ketoacyl_synth_N"/>
</dbReference>
<reference evidence="15" key="1">
    <citation type="journal article" date="2015" name="BMC Genomics">
        <title>Genomic and transcriptomic analysis of the endophytic fungus Pestalotiopsis fici reveals its lifestyle and high potential for synthesis of natural products.</title>
        <authorList>
            <person name="Wang X."/>
            <person name="Zhang X."/>
            <person name="Liu L."/>
            <person name="Xiang M."/>
            <person name="Wang W."/>
            <person name="Sun X."/>
            <person name="Che Y."/>
            <person name="Guo L."/>
            <person name="Liu G."/>
            <person name="Guo L."/>
            <person name="Wang C."/>
            <person name="Yin W.B."/>
            <person name="Stadler M."/>
            <person name="Zhang X."/>
            <person name="Liu X."/>
        </authorList>
    </citation>
    <scope>NUCLEOTIDE SEQUENCE [LARGE SCALE GENOMIC DNA]</scope>
    <source>
        <strain evidence="15">W106-1 / CGMCC3.15140</strain>
    </source>
</reference>
<dbReference type="Pfam" id="PF00550">
    <property type="entry name" value="PP-binding"/>
    <property type="match status" value="1"/>
</dbReference>
<dbReference type="Gene3D" id="3.40.50.150">
    <property type="entry name" value="Vaccinia Virus protein VP39"/>
    <property type="match status" value="1"/>
</dbReference>
<dbReference type="InterPro" id="IPR057326">
    <property type="entry name" value="KR_dom"/>
</dbReference>
<organism evidence="14 15">
    <name type="scientific">Pestalotiopsis fici (strain W106-1 / CGMCC3.15140)</name>
    <dbReference type="NCBI Taxonomy" id="1229662"/>
    <lineage>
        <taxon>Eukaryota</taxon>
        <taxon>Fungi</taxon>
        <taxon>Dikarya</taxon>
        <taxon>Ascomycota</taxon>
        <taxon>Pezizomycotina</taxon>
        <taxon>Sordariomycetes</taxon>
        <taxon>Xylariomycetidae</taxon>
        <taxon>Amphisphaeriales</taxon>
        <taxon>Sporocadaceae</taxon>
        <taxon>Pestalotiopsis</taxon>
    </lineage>
</organism>
<dbReference type="Gene3D" id="3.40.50.720">
    <property type="entry name" value="NAD(P)-binding Rossmann-like Domain"/>
    <property type="match status" value="2"/>
</dbReference>
<dbReference type="OrthoDB" id="329835at2759"/>
<dbReference type="PANTHER" id="PTHR43775">
    <property type="entry name" value="FATTY ACID SYNTHASE"/>
    <property type="match status" value="1"/>
</dbReference>
<protein>
    <submittedName>
        <fullName evidence="14">Uncharacterized protein</fullName>
    </submittedName>
</protein>
<dbReference type="GO" id="GO:0004312">
    <property type="term" value="F:fatty acid synthase activity"/>
    <property type="evidence" value="ECO:0007669"/>
    <property type="project" value="TreeGrafter"/>
</dbReference>
<dbReference type="Gene3D" id="3.40.47.10">
    <property type="match status" value="1"/>
</dbReference>
<dbReference type="SUPFAM" id="SSF53901">
    <property type="entry name" value="Thiolase-like"/>
    <property type="match status" value="1"/>
</dbReference>
<keyword evidence="1" id="KW-0596">Phosphopantetheine</keyword>
<dbReference type="Pfam" id="PF21089">
    <property type="entry name" value="PKS_DH_N"/>
    <property type="match status" value="1"/>
</dbReference>
<dbReference type="PANTHER" id="PTHR43775:SF49">
    <property type="entry name" value="SYNTHASE, PUTATIVE (JCVI)-RELATED"/>
    <property type="match status" value="1"/>
</dbReference>
<keyword evidence="6" id="KW-0560">Oxidoreductase</keyword>
<evidence type="ECO:0000256" key="4">
    <source>
        <dbReference type="ARBA" id="ARBA00022679"/>
    </source>
</evidence>
<dbReference type="Gene3D" id="1.10.1200.10">
    <property type="entry name" value="ACP-like"/>
    <property type="match status" value="1"/>
</dbReference>
<dbReference type="InterPro" id="IPR032821">
    <property type="entry name" value="PKS_assoc"/>
</dbReference>
<dbReference type="Pfam" id="PF14765">
    <property type="entry name" value="PS-DH"/>
    <property type="match status" value="1"/>
</dbReference>
<dbReference type="InterPro" id="IPR020841">
    <property type="entry name" value="PKS_Beta-ketoAc_synthase_dom"/>
</dbReference>
<dbReference type="InterPro" id="IPR049552">
    <property type="entry name" value="PKS_DH_N"/>
</dbReference>
<evidence type="ECO:0000313" key="14">
    <source>
        <dbReference type="EMBL" id="ETS84640.1"/>
    </source>
</evidence>
<keyword evidence="3" id="KW-0489">Methyltransferase</keyword>
<dbReference type="SUPFAM" id="SSF47336">
    <property type="entry name" value="ACP-like"/>
    <property type="match status" value="1"/>
</dbReference>
<dbReference type="GO" id="GO:0031177">
    <property type="term" value="F:phosphopantetheine binding"/>
    <property type="evidence" value="ECO:0007669"/>
    <property type="project" value="InterPro"/>
</dbReference>
<feature type="region of interest" description="Disordered" evidence="10">
    <location>
        <begin position="11"/>
        <end position="44"/>
    </location>
</feature>
<dbReference type="Pfam" id="PF02801">
    <property type="entry name" value="Ketoacyl-synt_C"/>
    <property type="match status" value="1"/>
</dbReference>
<dbReference type="InterPro" id="IPR020807">
    <property type="entry name" value="PKS_DH"/>
</dbReference>
<dbReference type="PROSITE" id="PS52004">
    <property type="entry name" value="KS3_2"/>
    <property type="match status" value="1"/>
</dbReference>
<dbReference type="InterPro" id="IPR020843">
    <property type="entry name" value="ER"/>
</dbReference>
<dbReference type="SUPFAM" id="SSF50129">
    <property type="entry name" value="GroES-like"/>
    <property type="match status" value="1"/>
</dbReference>
<dbReference type="OMA" id="WHYDKEY"/>
<dbReference type="InterPro" id="IPR014043">
    <property type="entry name" value="Acyl_transferase_dom"/>
</dbReference>
<evidence type="ECO:0000256" key="6">
    <source>
        <dbReference type="ARBA" id="ARBA00023002"/>
    </source>
</evidence>
<dbReference type="KEGG" id="pfy:PFICI_02665"/>
<dbReference type="Gene3D" id="3.40.366.10">
    <property type="entry name" value="Malonyl-Coenzyme A Acyl Carrier Protein, domain 2"/>
    <property type="match status" value="1"/>
</dbReference>
<dbReference type="Pfam" id="PF16197">
    <property type="entry name" value="KAsynt_C_assoc"/>
    <property type="match status" value="1"/>
</dbReference>